<organism evidence="3 4">
    <name type="scientific">Cellulosimicrobium arenosum</name>
    <dbReference type="NCBI Taxonomy" id="2708133"/>
    <lineage>
        <taxon>Bacteria</taxon>
        <taxon>Bacillati</taxon>
        <taxon>Actinomycetota</taxon>
        <taxon>Actinomycetes</taxon>
        <taxon>Micrococcales</taxon>
        <taxon>Promicromonosporaceae</taxon>
        <taxon>Cellulosimicrobium</taxon>
    </lineage>
</organism>
<evidence type="ECO:0000313" key="3">
    <source>
        <dbReference type="EMBL" id="MBD8078625.1"/>
    </source>
</evidence>
<keyword evidence="4" id="KW-1185">Reference proteome</keyword>
<dbReference type="InterPro" id="IPR048031">
    <property type="entry name" value="ScyD/ScyE-like"/>
</dbReference>
<dbReference type="NCBIfam" id="NF033206">
    <property type="entry name" value="ScyE_fam"/>
    <property type="match status" value="1"/>
</dbReference>
<keyword evidence="2" id="KW-0732">Signal</keyword>
<evidence type="ECO:0000313" key="4">
    <source>
        <dbReference type="Proteomes" id="UP000610846"/>
    </source>
</evidence>
<sequence>MRRVISACTAATAAVVLAATPALAREGKKPLPPAESTITTGLVTPLSLAEGPRGTTLVSQNFAGLLTSVAPDGTPTVLYASEDGAEVGAVSYDHGVVTFAETGATQTVKQLRLDRDGMPQGEPRTIADVGAFEERRNPDAKVTYGFRDIRRSCLDQLPEELRPQYQGIVESHPYATTSAVGVTFVADAAANSILSVDWRGTVRTVAVLPAQPVRITAEIAAGQGLPECVVGKDYWFEPVPTDVEIGPWGQLYVTTLPGGPEDDSLGARGAVHTVSPFTGKVRTVATGLLSPTGLAVDVRGTVYVAELFGGQVSTPARKGPQAVVTVPLPGDVEITSKGLLATTNVLPPDETSPPDGHLVRYTLDRSRH</sequence>
<dbReference type="EMBL" id="JACYHB010000003">
    <property type="protein sequence ID" value="MBD8078625.1"/>
    <property type="molecule type" value="Genomic_DNA"/>
</dbReference>
<dbReference type="SUPFAM" id="SSF63829">
    <property type="entry name" value="Calcium-dependent phosphotriesterase"/>
    <property type="match status" value="1"/>
</dbReference>
<dbReference type="InterPro" id="IPR011042">
    <property type="entry name" value="6-blade_b-propeller_TolB-like"/>
</dbReference>
<protein>
    <submittedName>
        <fullName evidence="3">ScyD/ScyE family protein</fullName>
    </submittedName>
</protein>
<dbReference type="AlphaFoldDB" id="A0A927IZM5"/>
<gene>
    <name evidence="3" type="ORF">IF651_06070</name>
</gene>
<proteinExistence type="predicted"/>
<name>A0A927IZM5_9MICO</name>
<feature type="region of interest" description="Disordered" evidence="1">
    <location>
        <begin position="343"/>
        <end position="368"/>
    </location>
</feature>
<reference evidence="3" key="1">
    <citation type="journal article" date="2018" name="Curr. Microbiol.">
        <title>Cellulosimicrobium arenosum sp. nov., Isolated from Marine Sediment Sand.</title>
        <authorList>
            <person name="Oh M."/>
            <person name="Kim J.H."/>
            <person name="Yoon J.H."/>
            <person name="Schumann P."/>
            <person name="Kim W."/>
        </authorList>
    </citation>
    <scope>NUCLEOTIDE SEQUENCE</scope>
    <source>
        <strain evidence="3">KCTC 49039</strain>
    </source>
</reference>
<reference evidence="3" key="2">
    <citation type="submission" date="2020-09" db="EMBL/GenBank/DDBJ databases">
        <authorList>
            <person name="Yu Y."/>
        </authorList>
    </citation>
    <scope>NUCLEOTIDE SEQUENCE</scope>
    <source>
        <strain evidence="3">KCTC 49039</strain>
    </source>
</reference>
<dbReference type="Proteomes" id="UP000610846">
    <property type="component" value="Unassembled WGS sequence"/>
</dbReference>
<dbReference type="Gene3D" id="2.120.10.30">
    <property type="entry name" value="TolB, C-terminal domain"/>
    <property type="match status" value="1"/>
</dbReference>
<comment type="caution">
    <text evidence="3">The sequence shown here is derived from an EMBL/GenBank/DDBJ whole genome shotgun (WGS) entry which is preliminary data.</text>
</comment>
<evidence type="ECO:0000256" key="1">
    <source>
        <dbReference type="SAM" id="MobiDB-lite"/>
    </source>
</evidence>
<feature type="chain" id="PRO_5037726228" evidence="2">
    <location>
        <begin position="25"/>
        <end position="368"/>
    </location>
</feature>
<evidence type="ECO:0000256" key="2">
    <source>
        <dbReference type="SAM" id="SignalP"/>
    </source>
</evidence>
<accession>A0A927IZM5</accession>
<dbReference type="RefSeq" id="WP_191828189.1">
    <property type="nucleotide sequence ID" value="NZ_JACYHB010000003.1"/>
</dbReference>
<feature type="signal peptide" evidence="2">
    <location>
        <begin position="1"/>
        <end position="24"/>
    </location>
</feature>